<accession>A0AAW0JRR5</accession>
<feature type="compositionally biased region" description="Basic and acidic residues" evidence="1">
    <location>
        <begin position="306"/>
        <end position="324"/>
    </location>
</feature>
<name>A0AAW0JRR5_QUESU</name>
<dbReference type="InterPro" id="IPR040256">
    <property type="entry name" value="At4g02000-like"/>
</dbReference>
<proteinExistence type="predicted"/>
<evidence type="ECO:0008006" key="6">
    <source>
        <dbReference type="Google" id="ProtNLM"/>
    </source>
</evidence>
<protein>
    <recommendedName>
        <fullName evidence="6">CCHC-type domain-containing protein</fullName>
    </recommendedName>
</protein>
<gene>
    <name evidence="4" type="ORF">CFP56_028961</name>
</gene>
<feature type="region of interest" description="Disordered" evidence="1">
    <location>
        <begin position="574"/>
        <end position="598"/>
    </location>
</feature>
<feature type="domain" description="DUF4283" evidence="2">
    <location>
        <begin position="66"/>
        <end position="126"/>
    </location>
</feature>
<dbReference type="Pfam" id="PF14392">
    <property type="entry name" value="zf-CCHC_4"/>
    <property type="match status" value="2"/>
</dbReference>
<feature type="domain" description="Zinc knuckle CX2CX4HX4C" evidence="3">
    <location>
        <begin position="188"/>
        <end position="233"/>
    </location>
</feature>
<organism evidence="4 5">
    <name type="scientific">Quercus suber</name>
    <name type="common">Cork oak</name>
    <dbReference type="NCBI Taxonomy" id="58331"/>
    <lineage>
        <taxon>Eukaryota</taxon>
        <taxon>Viridiplantae</taxon>
        <taxon>Streptophyta</taxon>
        <taxon>Embryophyta</taxon>
        <taxon>Tracheophyta</taxon>
        <taxon>Spermatophyta</taxon>
        <taxon>Magnoliopsida</taxon>
        <taxon>eudicotyledons</taxon>
        <taxon>Gunneridae</taxon>
        <taxon>Pentapetalae</taxon>
        <taxon>rosids</taxon>
        <taxon>fabids</taxon>
        <taxon>Fagales</taxon>
        <taxon>Fagaceae</taxon>
        <taxon>Quercus</taxon>
    </lineage>
</organism>
<feature type="compositionally biased region" description="Polar residues" evidence="1">
    <location>
        <begin position="574"/>
        <end position="588"/>
    </location>
</feature>
<reference evidence="4 5" key="1">
    <citation type="journal article" date="2018" name="Sci. Data">
        <title>The draft genome sequence of cork oak.</title>
        <authorList>
            <person name="Ramos A.M."/>
            <person name="Usie A."/>
            <person name="Barbosa P."/>
            <person name="Barros P.M."/>
            <person name="Capote T."/>
            <person name="Chaves I."/>
            <person name="Simoes F."/>
            <person name="Abreu I."/>
            <person name="Carrasquinho I."/>
            <person name="Faro C."/>
            <person name="Guimaraes J.B."/>
            <person name="Mendonca D."/>
            <person name="Nobrega F."/>
            <person name="Rodrigues L."/>
            <person name="Saibo N.J.M."/>
            <person name="Varela M.C."/>
            <person name="Egas C."/>
            <person name="Matos J."/>
            <person name="Miguel C.M."/>
            <person name="Oliveira M.M."/>
            <person name="Ricardo C.P."/>
            <person name="Goncalves S."/>
        </authorList>
    </citation>
    <scope>NUCLEOTIDE SEQUENCE [LARGE SCALE GENOMIC DNA]</scope>
    <source>
        <strain evidence="5">cv. HL8</strain>
    </source>
</reference>
<dbReference type="PANTHER" id="PTHR31286">
    <property type="entry name" value="GLYCINE-RICH CELL WALL STRUCTURAL PROTEIN 1.8-LIKE"/>
    <property type="match status" value="1"/>
</dbReference>
<evidence type="ECO:0000259" key="3">
    <source>
        <dbReference type="Pfam" id="PF14392"/>
    </source>
</evidence>
<dbReference type="AlphaFoldDB" id="A0AAW0JRR5"/>
<feature type="compositionally biased region" description="Basic and acidic residues" evidence="1">
    <location>
        <begin position="270"/>
        <end position="288"/>
    </location>
</feature>
<evidence type="ECO:0000259" key="2">
    <source>
        <dbReference type="Pfam" id="PF14111"/>
    </source>
</evidence>
<comment type="caution">
    <text evidence="4">The sequence shown here is derived from an EMBL/GenBank/DDBJ whole genome shotgun (WGS) entry which is preliminary data.</text>
</comment>
<dbReference type="InterPro" id="IPR025558">
    <property type="entry name" value="DUF4283"/>
</dbReference>
<dbReference type="Proteomes" id="UP000237347">
    <property type="component" value="Unassembled WGS sequence"/>
</dbReference>
<evidence type="ECO:0000256" key="1">
    <source>
        <dbReference type="SAM" id="MobiDB-lite"/>
    </source>
</evidence>
<keyword evidence="5" id="KW-1185">Reference proteome</keyword>
<feature type="domain" description="Zinc knuckle CX2CX4HX4C" evidence="3">
    <location>
        <begin position="457"/>
        <end position="491"/>
    </location>
</feature>
<evidence type="ECO:0000313" key="4">
    <source>
        <dbReference type="EMBL" id="KAK7829699.1"/>
    </source>
</evidence>
<dbReference type="PANTHER" id="PTHR31286:SF167">
    <property type="entry name" value="OS09G0268800 PROTEIN"/>
    <property type="match status" value="1"/>
</dbReference>
<dbReference type="EMBL" id="PKMF04000477">
    <property type="protein sequence ID" value="KAK7829699.1"/>
    <property type="molecule type" value="Genomic_DNA"/>
</dbReference>
<evidence type="ECO:0000313" key="5">
    <source>
        <dbReference type="Proteomes" id="UP000237347"/>
    </source>
</evidence>
<dbReference type="InterPro" id="IPR025836">
    <property type="entry name" value="Zn_knuckle_CX2CX4HX4C"/>
</dbReference>
<feature type="region of interest" description="Disordered" evidence="1">
    <location>
        <begin position="258"/>
        <end position="325"/>
    </location>
</feature>
<sequence>MKLTMDEEETIQIADEGKREEIESCSLSLIGKLLTCKPFNKKAAKTTLKKAWGLDDGVQIIEVGCKNYMKKAWGLDDGVQIIEVGSNLFQFKFNTEFDLERILKGGPWTFDNQMLLLTKWRKGMKAENVRLNQASLWVQIWGAPFDMISTRVATEVGSRLGEVVEVECRRPKQDEANYFMRVKVALPISKPLRRGGFIAGSDGERSWITYKYERLPMFCHFCGLLGHDLRHCASHFSATRSGGDVEFQYGDWLKATGGRYSSPPKRKTERSHEPNRDNENKGDNDKRQPSLVQTEIAAAMGSKVRNPTEKERVENRNDENHGDEVLQNPAIIAVEKLNKESSRVNGIEESNVNMISNIDGRLEVHQVDQKDVSMQNGPINQKAKPTWPSANFISLWVQLHGLPLEYQYPELAERMGQLMGIFERVDWEDRMPRNIRFMRIRVRVDPWLPVVSGFMLRLDDGSKVWIQCRYERVHKLCNRCSMIGHTRSQCSQSMEDVEMMLFRQRHNIQTRHHVHFSFDVLEPHFSNELRAFYNRRRRWTSHIRFGNIYHHHPFPQNSQTNQAQADAHVVGLQNGSTSHNQAHETNNPEYPDPDTPQIRNTTNLSFNQAQHVTNHPEPDHSNLNTAINSLNLDHHPNPVTPLNSPVSSHSHSAQSPVTNVNIHPNQPYPNPTLPPSESHFSTRPSWYPPTNSALKWTWMKGDGPFLTNGVLRNTSISSSETKSESITATMFNLDSLNIQRAEVVPQST</sequence>
<dbReference type="Pfam" id="PF14111">
    <property type="entry name" value="DUF4283"/>
    <property type="match status" value="1"/>
</dbReference>